<dbReference type="AlphaFoldDB" id="A0A072UDB4"/>
<keyword evidence="1" id="KW-0472">Membrane</keyword>
<reference evidence="2 4" key="2">
    <citation type="journal article" date="2014" name="BMC Genomics">
        <title>An improved genome release (version Mt4.0) for the model legume Medicago truncatula.</title>
        <authorList>
            <person name="Tang H."/>
            <person name="Krishnakumar V."/>
            <person name="Bidwell S."/>
            <person name="Rosen B."/>
            <person name="Chan A."/>
            <person name="Zhou S."/>
            <person name="Gentzbittel L."/>
            <person name="Childs K.L."/>
            <person name="Yandell M."/>
            <person name="Gundlach H."/>
            <person name="Mayer K.F."/>
            <person name="Schwartz D.C."/>
            <person name="Town C.D."/>
        </authorList>
    </citation>
    <scope>GENOME REANNOTATION</scope>
    <source>
        <strain evidence="2">A17</strain>
        <strain evidence="3 4">cv. Jemalong A17</strain>
    </source>
</reference>
<name>A0A072UDB4_MEDTR</name>
<reference evidence="2 4" key="1">
    <citation type="journal article" date="2011" name="Nature">
        <title>The Medicago genome provides insight into the evolution of rhizobial symbioses.</title>
        <authorList>
            <person name="Young N.D."/>
            <person name="Debelle F."/>
            <person name="Oldroyd G.E."/>
            <person name="Geurts R."/>
            <person name="Cannon S.B."/>
            <person name="Udvardi M.K."/>
            <person name="Benedito V.A."/>
            <person name="Mayer K.F."/>
            <person name="Gouzy J."/>
            <person name="Schoof H."/>
            <person name="Van de Peer Y."/>
            <person name="Proost S."/>
            <person name="Cook D.R."/>
            <person name="Meyers B.C."/>
            <person name="Spannagl M."/>
            <person name="Cheung F."/>
            <person name="De Mita S."/>
            <person name="Krishnakumar V."/>
            <person name="Gundlach H."/>
            <person name="Zhou S."/>
            <person name="Mudge J."/>
            <person name="Bharti A.K."/>
            <person name="Murray J.D."/>
            <person name="Naoumkina M.A."/>
            <person name="Rosen B."/>
            <person name="Silverstein K.A."/>
            <person name="Tang H."/>
            <person name="Rombauts S."/>
            <person name="Zhao P.X."/>
            <person name="Zhou P."/>
            <person name="Barbe V."/>
            <person name="Bardou P."/>
            <person name="Bechner M."/>
            <person name="Bellec A."/>
            <person name="Berger A."/>
            <person name="Berges H."/>
            <person name="Bidwell S."/>
            <person name="Bisseling T."/>
            <person name="Choisne N."/>
            <person name="Couloux A."/>
            <person name="Denny R."/>
            <person name="Deshpande S."/>
            <person name="Dai X."/>
            <person name="Doyle J.J."/>
            <person name="Dudez A.M."/>
            <person name="Farmer A.D."/>
            <person name="Fouteau S."/>
            <person name="Franken C."/>
            <person name="Gibelin C."/>
            <person name="Gish J."/>
            <person name="Goldstein S."/>
            <person name="Gonzalez A.J."/>
            <person name="Green P.J."/>
            <person name="Hallab A."/>
            <person name="Hartog M."/>
            <person name="Hua A."/>
            <person name="Humphray S.J."/>
            <person name="Jeong D.H."/>
            <person name="Jing Y."/>
            <person name="Jocker A."/>
            <person name="Kenton S.M."/>
            <person name="Kim D.J."/>
            <person name="Klee K."/>
            <person name="Lai H."/>
            <person name="Lang C."/>
            <person name="Lin S."/>
            <person name="Macmil S.L."/>
            <person name="Magdelenat G."/>
            <person name="Matthews L."/>
            <person name="McCorrison J."/>
            <person name="Monaghan E.L."/>
            <person name="Mun J.H."/>
            <person name="Najar F.Z."/>
            <person name="Nicholson C."/>
            <person name="Noirot C."/>
            <person name="O'Bleness M."/>
            <person name="Paule C.R."/>
            <person name="Poulain J."/>
            <person name="Prion F."/>
            <person name="Qin B."/>
            <person name="Qu C."/>
            <person name="Retzel E.F."/>
            <person name="Riddle C."/>
            <person name="Sallet E."/>
            <person name="Samain S."/>
            <person name="Samson N."/>
            <person name="Sanders I."/>
            <person name="Saurat O."/>
            <person name="Scarpelli C."/>
            <person name="Schiex T."/>
            <person name="Segurens B."/>
            <person name="Severin A.J."/>
            <person name="Sherrier D.J."/>
            <person name="Shi R."/>
            <person name="Sims S."/>
            <person name="Singer S.R."/>
            <person name="Sinharoy S."/>
            <person name="Sterck L."/>
            <person name="Viollet A."/>
            <person name="Wang B.B."/>
            <person name="Wang K."/>
            <person name="Wang M."/>
            <person name="Wang X."/>
            <person name="Warfsmann J."/>
            <person name="Weissenbach J."/>
            <person name="White D.D."/>
            <person name="White J.D."/>
            <person name="Wiley G.B."/>
            <person name="Wincker P."/>
            <person name="Xing Y."/>
            <person name="Yang L."/>
            <person name="Yao Z."/>
            <person name="Ying F."/>
            <person name="Zhai J."/>
            <person name="Zhou L."/>
            <person name="Zuber A."/>
            <person name="Denarie J."/>
            <person name="Dixon R.A."/>
            <person name="May G.D."/>
            <person name="Schwartz D.C."/>
            <person name="Rogers J."/>
            <person name="Quetier F."/>
            <person name="Town C.D."/>
            <person name="Roe B.A."/>
        </authorList>
    </citation>
    <scope>NUCLEOTIDE SEQUENCE [LARGE SCALE GENOMIC DNA]</scope>
    <source>
        <strain evidence="2">A17</strain>
        <strain evidence="3 4">cv. Jemalong A17</strain>
    </source>
</reference>
<dbReference type="PaxDb" id="3880-AES76994"/>
<feature type="transmembrane region" description="Helical" evidence="1">
    <location>
        <begin position="34"/>
        <end position="58"/>
    </location>
</feature>
<accession>A0A072UDB4</accession>
<sequence>MEEATMLFDKELGGAVEDIVVGEYPFLGTFNGGWLLYLLGLEVGFVLCSRGLLIGFVASRAQSWVLQDHIVRDIGICGIARFLIMLWMIFVVCLDTFGEHVAHCEELPNFKYIHDFVRDVLFDIF</sequence>
<dbReference type="PANTHER" id="PTHR48462:SF1">
    <property type="entry name" value="PROTEIN, PUTATIVE-RELATED"/>
    <property type="match status" value="1"/>
</dbReference>
<proteinExistence type="predicted"/>
<evidence type="ECO:0000313" key="4">
    <source>
        <dbReference type="Proteomes" id="UP000002051"/>
    </source>
</evidence>
<dbReference type="EMBL" id="CM001222">
    <property type="protein sequence ID" value="KEH27078.1"/>
    <property type="molecule type" value="Genomic_DNA"/>
</dbReference>
<evidence type="ECO:0000256" key="1">
    <source>
        <dbReference type="SAM" id="Phobius"/>
    </source>
</evidence>
<evidence type="ECO:0000313" key="3">
    <source>
        <dbReference type="EnsemblPlants" id="KEH27078"/>
    </source>
</evidence>
<reference evidence="3" key="3">
    <citation type="submission" date="2015-04" db="UniProtKB">
        <authorList>
            <consortium name="EnsemblPlants"/>
        </authorList>
    </citation>
    <scope>IDENTIFICATION</scope>
    <source>
        <strain evidence="3">cv. Jemalong A17</strain>
    </source>
</reference>
<dbReference type="PANTHER" id="PTHR48462">
    <property type="entry name" value="PROTEIN, PUTATIVE-RELATED"/>
    <property type="match status" value="1"/>
</dbReference>
<dbReference type="EnsemblPlants" id="KEH27078">
    <property type="protein sequence ID" value="KEH27078"/>
    <property type="gene ID" value="MTR_6g085150"/>
</dbReference>
<protein>
    <submittedName>
        <fullName evidence="2">Transmembrane protein, putative</fullName>
    </submittedName>
</protein>
<dbReference type="Proteomes" id="UP000002051">
    <property type="component" value="Chromosome 6"/>
</dbReference>
<feature type="transmembrane region" description="Helical" evidence="1">
    <location>
        <begin position="70"/>
        <end position="90"/>
    </location>
</feature>
<gene>
    <name evidence="2" type="ordered locus">MTR_6g085150</name>
</gene>
<dbReference type="HOGENOM" id="CLU_1996032_0_0_1"/>
<keyword evidence="4" id="KW-1185">Reference proteome</keyword>
<keyword evidence="1" id="KW-1133">Transmembrane helix</keyword>
<keyword evidence="1 2" id="KW-0812">Transmembrane</keyword>
<evidence type="ECO:0000313" key="2">
    <source>
        <dbReference type="EMBL" id="KEH27078.1"/>
    </source>
</evidence>
<organism evidence="2 4">
    <name type="scientific">Medicago truncatula</name>
    <name type="common">Barrel medic</name>
    <name type="synonym">Medicago tribuloides</name>
    <dbReference type="NCBI Taxonomy" id="3880"/>
    <lineage>
        <taxon>Eukaryota</taxon>
        <taxon>Viridiplantae</taxon>
        <taxon>Streptophyta</taxon>
        <taxon>Embryophyta</taxon>
        <taxon>Tracheophyta</taxon>
        <taxon>Spermatophyta</taxon>
        <taxon>Magnoliopsida</taxon>
        <taxon>eudicotyledons</taxon>
        <taxon>Gunneridae</taxon>
        <taxon>Pentapetalae</taxon>
        <taxon>rosids</taxon>
        <taxon>fabids</taxon>
        <taxon>Fabales</taxon>
        <taxon>Fabaceae</taxon>
        <taxon>Papilionoideae</taxon>
        <taxon>50 kb inversion clade</taxon>
        <taxon>NPAAA clade</taxon>
        <taxon>Hologalegina</taxon>
        <taxon>IRL clade</taxon>
        <taxon>Trifolieae</taxon>
        <taxon>Medicago</taxon>
    </lineage>
</organism>